<dbReference type="EMBL" id="FRBT01000001">
    <property type="protein sequence ID" value="SHL18251.1"/>
    <property type="molecule type" value="Genomic_DNA"/>
</dbReference>
<dbReference type="AlphaFoldDB" id="A0A1M6YIY0"/>
<organism evidence="1 2">
    <name type="scientific">Flavobacterium chilense</name>
    <dbReference type="NCBI Taxonomy" id="946677"/>
    <lineage>
        <taxon>Bacteria</taxon>
        <taxon>Pseudomonadati</taxon>
        <taxon>Bacteroidota</taxon>
        <taxon>Flavobacteriia</taxon>
        <taxon>Flavobacteriales</taxon>
        <taxon>Flavobacteriaceae</taxon>
        <taxon>Flavobacterium</taxon>
    </lineage>
</organism>
<reference evidence="2" key="1">
    <citation type="submission" date="2016-11" db="EMBL/GenBank/DDBJ databases">
        <authorList>
            <person name="Varghese N."/>
            <person name="Submissions S."/>
        </authorList>
    </citation>
    <scope>NUCLEOTIDE SEQUENCE [LARGE SCALE GENOMIC DNA]</scope>
    <source>
        <strain evidence="2">DSM 24724</strain>
    </source>
</reference>
<proteinExistence type="predicted"/>
<protein>
    <submittedName>
        <fullName evidence="1">Uncharacterized protein</fullName>
    </submittedName>
</protein>
<sequence length="235" mass="28105">MRLDMIQIKQIEHLSFYKTVNKRIELKYMGWEEPNRGQELVYYSLLIDGKDKTEELFSAKTIQCLLNEKIEIEHPTKNFAFIPCIDFYLLNTLDYTKKSLKVYFRENGNTTIDSLVGSFFYPEKHLLINKRSLVLTDLLTLEIEKIKFDSNIDIEWAYLINSRQIQVIQSFSNSCFIYDLDEEKIIDKKSIVNELLYPNIFRWIYRGQDYDTNQVEMELLQKANNKFTSTYFKMN</sequence>
<dbReference type="Proteomes" id="UP000184028">
    <property type="component" value="Unassembled WGS sequence"/>
</dbReference>
<evidence type="ECO:0000313" key="2">
    <source>
        <dbReference type="Proteomes" id="UP000184028"/>
    </source>
</evidence>
<keyword evidence="2" id="KW-1185">Reference proteome</keyword>
<name>A0A1M6YIY0_9FLAO</name>
<accession>A0A1M6YIY0</accession>
<evidence type="ECO:0000313" key="1">
    <source>
        <dbReference type="EMBL" id="SHL18251.1"/>
    </source>
</evidence>
<dbReference type="STRING" id="946677.SAMN05444484_101603"/>
<gene>
    <name evidence="1" type="ORF">SAMN05444484_101603</name>
</gene>